<dbReference type="KEGG" id="mcaa:R3L15_12795"/>
<proteinExistence type="predicted"/>
<dbReference type="EMBL" id="CP136925">
    <property type="protein sequence ID" value="WXA12991.1"/>
    <property type="molecule type" value="Genomic_DNA"/>
</dbReference>
<organism evidence="2 4">
    <name type="scientific">Mangrovimonas cancribranchiae</name>
    <dbReference type="NCBI Taxonomy" id="3080055"/>
    <lineage>
        <taxon>Bacteria</taxon>
        <taxon>Pseudomonadati</taxon>
        <taxon>Bacteroidota</taxon>
        <taxon>Flavobacteriia</taxon>
        <taxon>Flavobacteriales</taxon>
        <taxon>Flavobacteriaceae</taxon>
        <taxon>Mangrovimonas</taxon>
    </lineage>
</organism>
<name>A0AAU6NW63_9FLAO</name>
<dbReference type="EMBL" id="CP136924">
    <property type="protein sequence ID" value="WXA01849.1"/>
    <property type="molecule type" value="Genomic_DNA"/>
</dbReference>
<keyword evidence="1" id="KW-0732">Signal</keyword>
<reference evidence="2 4" key="1">
    <citation type="submission" date="2023-10" db="EMBL/GenBank/DDBJ databases">
        <title>Culture-based analysis of two novel bacteria associated with mangrove crab gills.</title>
        <authorList>
            <person name="Yang X."/>
            <person name="Garuglieri E."/>
            <person name="Van Goethem M.W."/>
            <person name="Fusi M."/>
            <person name="Marasco R."/>
            <person name="Daffonchio D.G."/>
        </authorList>
    </citation>
    <scope>NUCLEOTIDE SEQUENCE [LARGE SCALE GENOMIC DNA]</scope>
    <source>
        <strain evidence="3">UG2-1</strain>
        <strain evidence="2">UG2-2</strain>
        <strain evidence="4">UG2_2</strain>
    </source>
</reference>
<dbReference type="RefSeq" id="WP_338732137.1">
    <property type="nucleotide sequence ID" value="NZ_CP136924.1"/>
</dbReference>
<feature type="signal peptide" evidence="1">
    <location>
        <begin position="1"/>
        <end position="21"/>
    </location>
</feature>
<evidence type="ECO:0000256" key="1">
    <source>
        <dbReference type="SAM" id="SignalP"/>
    </source>
</evidence>
<protein>
    <recommendedName>
        <fullName evidence="5">Lipoprotein</fullName>
    </recommendedName>
</protein>
<keyword evidence="4" id="KW-1185">Reference proteome</keyword>
<evidence type="ECO:0000313" key="3">
    <source>
        <dbReference type="EMBL" id="WXA12991.1"/>
    </source>
</evidence>
<dbReference type="AlphaFoldDB" id="A0AAU6NW63"/>
<evidence type="ECO:0000313" key="4">
    <source>
        <dbReference type="Proteomes" id="UP001368318"/>
    </source>
</evidence>
<accession>A0AAU6NW63</accession>
<sequence>MKSKGKLFSILIVIFFLWSCATSMTPSEVNNLLPTLTNTTFYNKPQAIKALKNNKCSVLVKGRSYVAPIGTTVKNDLKNAAYGIDEWVKIDGGNAYSLVNYKWVTVDHNGSTQLHVDFDTMLCK</sequence>
<evidence type="ECO:0008006" key="5">
    <source>
        <dbReference type="Google" id="ProtNLM"/>
    </source>
</evidence>
<dbReference type="Proteomes" id="UP001368318">
    <property type="component" value="Chromosome"/>
</dbReference>
<gene>
    <name evidence="3" type="ORF">R3L15_12795</name>
    <name evidence="2" type="ORF">R3L16_08795</name>
</gene>
<evidence type="ECO:0000313" key="2">
    <source>
        <dbReference type="EMBL" id="WXA01849.1"/>
    </source>
</evidence>
<feature type="chain" id="PRO_5044712740" description="Lipoprotein" evidence="1">
    <location>
        <begin position="22"/>
        <end position="124"/>
    </location>
</feature>